<feature type="binding site" evidence="14">
    <location>
        <position position="50"/>
    </location>
    <ligand>
        <name>ATP</name>
        <dbReference type="ChEBI" id="CHEBI:30616"/>
    </ligand>
</feature>
<evidence type="ECO:0000256" key="5">
    <source>
        <dbReference type="ARBA" id="ARBA00022679"/>
    </source>
</evidence>
<dbReference type="GO" id="GO:0050321">
    <property type="term" value="F:tau-protein kinase activity"/>
    <property type="evidence" value="ECO:0007669"/>
    <property type="project" value="TreeGrafter"/>
</dbReference>
<keyword evidence="8" id="KW-0418">Kinase</keyword>
<evidence type="ECO:0000256" key="15">
    <source>
        <dbReference type="RuleBase" id="RU000304"/>
    </source>
</evidence>
<dbReference type="FunFam" id="1.10.510.10:FF:000658">
    <property type="entry name" value="Protein CBG12184"/>
    <property type="match status" value="1"/>
</dbReference>
<dbReference type="Pfam" id="PF00069">
    <property type="entry name" value="Pkinase"/>
    <property type="match status" value="1"/>
</dbReference>
<keyword evidence="9" id="KW-0221">Differentiation</keyword>
<sequence length="295" mass="34092">MVPPSTNEQPQQRSVLEMYGYRLGQTLGRGTYAEVLSASSERHGTDVAIKIVSKKLAPREYINTFMPRELHVARLLKHPNIVRFFQSIETTNHVYLIMEKITNGDLLEEIRKKRVIDEQRAGKWFYQMSSAVQYIHSRGVAHRDMKCENLMLDSNWDIKLADFGFARAQIWTEDGRPVLSETYCGSYAYVPPEILMCKPYHPTQSDIWALGVILYVMMYGTLPFNDATYQTLLSEALRGPNFPHTRAVREEVKSLIVSICQKENRDRMTVREILSHQWVSRFKTPGTNTARITNQ</sequence>
<evidence type="ECO:0000256" key="7">
    <source>
        <dbReference type="ARBA" id="ARBA00022741"/>
    </source>
</evidence>
<dbReference type="EMBL" id="CAJFCJ010000015">
    <property type="protein sequence ID" value="CAD5121984.1"/>
    <property type="molecule type" value="Genomic_DNA"/>
</dbReference>
<dbReference type="FunFam" id="3.30.200.20:FF:000042">
    <property type="entry name" value="Aurora kinase A"/>
    <property type="match status" value="1"/>
</dbReference>
<keyword evidence="18" id="KW-1185">Reference proteome</keyword>
<dbReference type="GO" id="GO:0035556">
    <property type="term" value="P:intracellular signal transduction"/>
    <property type="evidence" value="ECO:0007669"/>
    <property type="project" value="TreeGrafter"/>
</dbReference>
<evidence type="ECO:0000256" key="4">
    <source>
        <dbReference type="ARBA" id="ARBA00022553"/>
    </source>
</evidence>
<keyword evidence="5" id="KW-0808">Transferase</keyword>
<dbReference type="PROSITE" id="PS00108">
    <property type="entry name" value="PROTEIN_KINASE_ST"/>
    <property type="match status" value="1"/>
</dbReference>
<comment type="cofactor">
    <cofactor evidence="1">
        <name>Mg(2+)</name>
        <dbReference type="ChEBI" id="CHEBI:18420"/>
    </cofactor>
</comment>
<keyword evidence="4" id="KW-0597">Phosphoprotein</keyword>
<keyword evidence="12" id="KW-0832">Ubl conjugation</keyword>
<dbReference type="GO" id="GO:0000226">
    <property type="term" value="P:microtubule cytoskeleton organization"/>
    <property type="evidence" value="ECO:0007669"/>
    <property type="project" value="TreeGrafter"/>
</dbReference>
<evidence type="ECO:0000256" key="1">
    <source>
        <dbReference type="ARBA" id="ARBA00001946"/>
    </source>
</evidence>
<dbReference type="PANTHER" id="PTHR24346:SF102">
    <property type="entry name" value="TESTIS-SPECIFIC SERINE_THREONINE-PROTEIN KINASE 1"/>
    <property type="match status" value="1"/>
</dbReference>
<evidence type="ECO:0000313" key="18">
    <source>
        <dbReference type="Proteomes" id="UP000549394"/>
    </source>
</evidence>
<comment type="similarity">
    <text evidence="15">Belongs to the protein kinase superfamily.</text>
</comment>
<keyword evidence="10 14" id="KW-0067">ATP-binding</keyword>
<dbReference type="AlphaFoldDB" id="A0A7I8W5C2"/>
<dbReference type="InterPro" id="IPR000719">
    <property type="entry name" value="Prot_kinase_dom"/>
</dbReference>
<accession>A0A7I8W5C2</accession>
<dbReference type="GO" id="GO:0000287">
    <property type="term" value="F:magnesium ion binding"/>
    <property type="evidence" value="ECO:0007669"/>
    <property type="project" value="UniProtKB-ARBA"/>
</dbReference>
<dbReference type="InterPro" id="IPR008271">
    <property type="entry name" value="Ser/Thr_kinase_AS"/>
</dbReference>
<dbReference type="SMART" id="SM00220">
    <property type="entry name" value="S_TKc"/>
    <property type="match status" value="1"/>
</dbReference>
<keyword evidence="3 15" id="KW-0723">Serine/threonine-protein kinase</keyword>
<dbReference type="Gene3D" id="1.10.510.10">
    <property type="entry name" value="Transferase(Phosphotransferase) domain 1"/>
    <property type="match status" value="1"/>
</dbReference>
<dbReference type="InterPro" id="IPR017441">
    <property type="entry name" value="Protein_kinase_ATP_BS"/>
</dbReference>
<keyword evidence="11" id="KW-0460">Magnesium</keyword>
<dbReference type="GO" id="GO:0005524">
    <property type="term" value="F:ATP binding"/>
    <property type="evidence" value="ECO:0007669"/>
    <property type="project" value="UniProtKB-UniRule"/>
</dbReference>
<gene>
    <name evidence="17" type="ORF">DGYR_LOCUS9855</name>
</gene>
<keyword evidence="13" id="KW-0744">Spermatogenesis</keyword>
<evidence type="ECO:0000256" key="3">
    <source>
        <dbReference type="ARBA" id="ARBA00022527"/>
    </source>
</evidence>
<feature type="domain" description="Protein kinase" evidence="16">
    <location>
        <begin position="21"/>
        <end position="279"/>
    </location>
</feature>
<evidence type="ECO:0000259" key="16">
    <source>
        <dbReference type="PROSITE" id="PS50011"/>
    </source>
</evidence>
<dbReference type="PROSITE" id="PS00107">
    <property type="entry name" value="PROTEIN_KINASE_ATP"/>
    <property type="match status" value="1"/>
</dbReference>
<evidence type="ECO:0000256" key="12">
    <source>
        <dbReference type="ARBA" id="ARBA00022843"/>
    </source>
</evidence>
<organism evidence="17 18">
    <name type="scientific">Dimorphilus gyrociliatus</name>
    <dbReference type="NCBI Taxonomy" id="2664684"/>
    <lineage>
        <taxon>Eukaryota</taxon>
        <taxon>Metazoa</taxon>
        <taxon>Spiralia</taxon>
        <taxon>Lophotrochozoa</taxon>
        <taxon>Annelida</taxon>
        <taxon>Polychaeta</taxon>
        <taxon>Polychaeta incertae sedis</taxon>
        <taxon>Dinophilidae</taxon>
        <taxon>Dimorphilus</taxon>
    </lineage>
</organism>
<dbReference type="Proteomes" id="UP000549394">
    <property type="component" value="Unassembled WGS sequence"/>
</dbReference>
<dbReference type="SUPFAM" id="SSF56112">
    <property type="entry name" value="Protein kinase-like (PK-like)"/>
    <property type="match status" value="1"/>
</dbReference>
<evidence type="ECO:0000256" key="6">
    <source>
        <dbReference type="ARBA" id="ARBA00022723"/>
    </source>
</evidence>
<keyword evidence="7 14" id="KW-0547">Nucleotide-binding</keyword>
<evidence type="ECO:0000256" key="9">
    <source>
        <dbReference type="ARBA" id="ARBA00022782"/>
    </source>
</evidence>
<evidence type="ECO:0000256" key="11">
    <source>
        <dbReference type="ARBA" id="ARBA00022842"/>
    </source>
</evidence>
<dbReference type="GO" id="GO:0030154">
    <property type="term" value="P:cell differentiation"/>
    <property type="evidence" value="ECO:0007669"/>
    <property type="project" value="UniProtKB-KW"/>
</dbReference>
<dbReference type="GO" id="GO:0005737">
    <property type="term" value="C:cytoplasm"/>
    <property type="evidence" value="ECO:0007669"/>
    <property type="project" value="TreeGrafter"/>
</dbReference>
<dbReference type="PROSITE" id="PS50011">
    <property type="entry name" value="PROTEIN_KINASE_DOM"/>
    <property type="match status" value="1"/>
</dbReference>
<evidence type="ECO:0000256" key="8">
    <source>
        <dbReference type="ARBA" id="ARBA00022777"/>
    </source>
</evidence>
<dbReference type="PANTHER" id="PTHR24346">
    <property type="entry name" value="MAP/MICROTUBULE AFFINITY-REGULATING KINASE"/>
    <property type="match status" value="1"/>
</dbReference>
<evidence type="ECO:0000256" key="13">
    <source>
        <dbReference type="ARBA" id="ARBA00022871"/>
    </source>
</evidence>
<keyword evidence="2" id="KW-0217">Developmental protein</keyword>
<dbReference type="PIRSF" id="PIRSF000654">
    <property type="entry name" value="Integrin-linked_kinase"/>
    <property type="match status" value="1"/>
</dbReference>
<protein>
    <recommendedName>
        <fullName evidence="16">Protein kinase domain-containing protein</fullName>
    </recommendedName>
</protein>
<evidence type="ECO:0000313" key="17">
    <source>
        <dbReference type="EMBL" id="CAD5121984.1"/>
    </source>
</evidence>
<keyword evidence="6" id="KW-0479">Metal-binding</keyword>
<evidence type="ECO:0000256" key="2">
    <source>
        <dbReference type="ARBA" id="ARBA00022473"/>
    </source>
</evidence>
<evidence type="ECO:0000256" key="14">
    <source>
        <dbReference type="PROSITE-ProRule" id="PRU10141"/>
    </source>
</evidence>
<name>A0A7I8W5C2_9ANNE</name>
<dbReference type="OrthoDB" id="504170at2759"/>
<evidence type="ECO:0000256" key="10">
    <source>
        <dbReference type="ARBA" id="ARBA00022840"/>
    </source>
</evidence>
<dbReference type="GO" id="GO:0007283">
    <property type="term" value="P:spermatogenesis"/>
    <property type="evidence" value="ECO:0007669"/>
    <property type="project" value="UniProtKB-KW"/>
</dbReference>
<proteinExistence type="inferred from homology"/>
<dbReference type="InterPro" id="IPR011009">
    <property type="entry name" value="Kinase-like_dom_sf"/>
</dbReference>
<reference evidence="17 18" key="1">
    <citation type="submission" date="2020-08" db="EMBL/GenBank/DDBJ databases">
        <authorList>
            <person name="Hejnol A."/>
        </authorList>
    </citation>
    <scope>NUCLEOTIDE SEQUENCE [LARGE SCALE GENOMIC DNA]</scope>
</reference>
<comment type="caution">
    <text evidence="17">The sequence shown here is derived from an EMBL/GenBank/DDBJ whole genome shotgun (WGS) entry which is preliminary data.</text>
</comment>